<proteinExistence type="predicted"/>
<protein>
    <submittedName>
        <fullName evidence="2">Uncharacterized protein</fullName>
    </submittedName>
</protein>
<gene>
    <name evidence="2" type="ORF">GCM10010430_60400</name>
</gene>
<comment type="caution">
    <text evidence="2">The sequence shown here is derived from an EMBL/GenBank/DDBJ whole genome shotgun (WGS) entry which is preliminary data.</text>
</comment>
<dbReference type="Proteomes" id="UP001500305">
    <property type="component" value="Unassembled WGS sequence"/>
</dbReference>
<evidence type="ECO:0000256" key="1">
    <source>
        <dbReference type="SAM" id="MobiDB-lite"/>
    </source>
</evidence>
<feature type="region of interest" description="Disordered" evidence="1">
    <location>
        <begin position="109"/>
        <end position="172"/>
    </location>
</feature>
<dbReference type="RefSeq" id="WP_344639693.1">
    <property type="nucleotide sequence ID" value="NZ_BAAATR010000034.1"/>
</dbReference>
<keyword evidence="3" id="KW-1185">Reference proteome</keyword>
<sequence>MPNDGPLPAPGLVGVQMIALRVLHGELTEAAVRPIDPFAAPDQVATARRERRATTRAVSLTATALQRISEVLELADAHEHSPTSIARQHAQWLYRDAGEQLSTAAHHLRRNTPAPRSAAKPTRPAAQVEASRPSRGTAARLRSVFTRPFRSGPNAESPGHGPTPSPFAAKRL</sequence>
<organism evidence="2 3">
    <name type="scientific">Kitasatospora cystarginea</name>
    <dbReference type="NCBI Taxonomy" id="58350"/>
    <lineage>
        <taxon>Bacteria</taxon>
        <taxon>Bacillati</taxon>
        <taxon>Actinomycetota</taxon>
        <taxon>Actinomycetes</taxon>
        <taxon>Kitasatosporales</taxon>
        <taxon>Streptomycetaceae</taxon>
        <taxon>Kitasatospora</taxon>
    </lineage>
</organism>
<dbReference type="EMBL" id="BAAATR010000034">
    <property type="protein sequence ID" value="GAA2267149.1"/>
    <property type="molecule type" value="Genomic_DNA"/>
</dbReference>
<accession>A0ABP5RMJ5</accession>
<name>A0ABP5RMJ5_9ACTN</name>
<reference evidence="3" key="1">
    <citation type="journal article" date="2019" name="Int. J. Syst. Evol. Microbiol.">
        <title>The Global Catalogue of Microorganisms (GCM) 10K type strain sequencing project: providing services to taxonomists for standard genome sequencing and annotation.</title>
        <authorList>
            <consortium name="The Broad Institute Genomics Platform"/>
            <consortium name="The Broad Institute Genome Sequencing Center for Infectious Disease"/>
            <person name="Wu L."/>
            <person name="Ma J."/>
        </authorList>
    </citation>
    <scope>NUCLEOTIDE SEQUENCE [LARGE SCALE GENOMIC DNA]</scope>
    <source>
        <strain evidence="3">JCM 7356</strain>
    </source>
</reference>
<evidence type="ECO:0000313" key="2">
    <source>
        <dbReference type="EMBL" id="GAA2267149.1"/>
    </source>
</evidence>
<evidence type="ECO:0000313" key="3">
    <source>
        <dbReference type="Proteomes" id="UP001500305"/>
    </source>
</evidence>